<dbReference type="Gene3D" id="2.40.30.170">
    <property type="match status" value="1"/>
</dbReference>
<comment type="similarity">
    <text evidence="1">Belongs to the membrane fusion protein (MFP) (TC 8.A.1) family.</text>
</comment>
<dbReference type="AlphaFoldDB" id="A0AAU7MYN5"/>
<feature type="domain" description="DUF3347" evidence="4">
    <location>
        <begin position="447"/>
        <end position="529"/>
    </location>
</feature>
<evidence type="ECO:0000256" key="1">
    <source>
        <dbReference type="ARBA" id="ARBA00009477"/>
    </source>
</evidence>
<keyword evidence="3" id="KW-0472">Membrane</keyword>
<dbReference type="InterPro" id="IPR058791">
    <property type="entry name" value="3HB_CusB"/>
</dbReference>
<feature type="domain" description="CusB-like beta-barrel" evidence="8">
    <location>
        <begin position="249"/>
        <end position="323"/>
    </location>
</feature>
<dbReference type="GO" id="GO:0022857">
    <property type="term" value="F:transmembrane transporter activity"/>
    <property type="evidence" value="ECO:0007669"/>
    <property type="project" value="InterPro"/>
</dbReference>
<keyword evidence="3" id="KW-1133">Transmembrane helix</keyword>
<feature type="domain" description="Heavy metal binding" evidence="5">
    <location>
        <begin position="48"/>
        <end position="74"/>
    </location>
</feature>
<dbReference type="RefSeq" id="WP_349351967.1">
    <property type="nucleotide sequence ID" value="NZ_CP157804.1"/>
</dbReference>
<feature type="domain" description="CusB-like barrel-sandwich hybrid" evidence="7">
    <location>
        <begin position="131"/>
        <end position="245"/>
    </location>
</feature>
<evidence type="ECO:0000256" key="3">
    <source>
        <dbReference type="SAM" id="Phobius"/>
    </source>
</evidence>
<organism evidence="9">
    <name type="scientific">Flagellimonas sp. MMG031</name>
    <dbReference type="NCBI Taxonomy" id="3158549"/>
    <lineage>
        <taxon>Bacteria</taxon>
        <taxon>Pseudomonadati</taxon>
        <taxon>Bacteroidota</taxon>
        <taxon>Flavobacteriia</taxon>
        <taxon>Flavobacteriales</taxon>
        <taxon>Flavobacteriaceae</taxon>
        <taxon>Flagellimonas</taxon>
    </lineage>
</organism>
<dbReference type="InterPro" id="IPR058790">
    <property type="entry name" value="BSH_CusB"/>
</dbReference>
<dbReference type="GO" id="GO:0016020">
    <property type="term" value="C:membrane"/>
    <property type="evidence" value="ECO:0007669"/>
    <property type="project" value="InterPro"/>
</dbReference>
<dbReference type="GO" id="GO:0030313">
    <property type="term" value="C:cell envelope"/>
    <property type="evidence" value="ECO:0007669"/>
    <property type="project" value="TreeGrafter"/>
</dbReference>
<evidence type="ECO:0000259" key="8">
    <source>
        <dbReference type="Pfam" id="PF25954"/>
    </source>
</evidence>
<dbReference type="Gene3D" id="2.40.420.20">
    <property type="match status" value="1"/>
</dbReference>
<dbReference type="Gene3D" id="6.10.140.730">
    <property type="match status" value="1"/>
</dbReference>
<protein>
    <submittedName>
        <fullName evidence="9">Efflux RND transporter periplasmic adaptor subunit</fullName>
    </submittedName>
</protein>
<dbReference type="InterPro" id="IPR058792">
    <property type="entry name" value="Beta-barrel_RND_2"/>
</dbReference>
<dbReference type="InterPro" id="IPR006143">
    <property type="entry name" value="RND_pump_MFP"/>
</dbReference>
<evidence type="ECO:0000259" key="6">
    <source>
        <dbReference type="Pfam" id="PF25869"/>
    </source>
</evidence>
<reference evidence="9" key="1">
    <citation type="submission" date="2024-05" db="EMBL/GenBank/DDBJ databases">
        <title>Draft Genome Sequences of Flagellimonas sp. MMG031 and Marinobacter sp. MMG032 Isolated from the dinoflagellate Symbiodinium pilosum.</title>
        <authorList>
            <person name="Shikuma N.J."/>
            <person name="Farrell M.V."/>
        </authorList>
    </citation>
    <scope>NUCLEOTIDE SEQUENCE</scope>
    <source>
        <strain evidence="9">MMG031</strain>
    </source>
</reference>
<dbReference type="Pfam" id="PF19335">
    <property type="entry name" value="HMBD"/>
    <property type="match status" value="1"/>
</dbReference>
<dbReference type="Pfam" id="PF11827">
    <property type="entry name" value="DUF3347"/>
    <property type="match status" value="1"/>
</dbReference>
<dbReference type="PANTHER" id="PTHR30097:SF4">
    <property type="entry name" value="SLR6042 PROTEIN"/>
    <property type="match status" value="1"/>
</dbReference>
<dbReference type="GO" id="GO:0060003">
    <property type="term" value="P:copper ion export"/>
    <property type="evidence" value="ECO:0007669"/>
    <property type="project" value="TreeGrafter"/>
</dbReference>
<name>A0AAU7MYN5_9FLAO</name>
<keyword evidence="2" id="KW-0813">Transport</keyword>
<dbReference type="GO" id="GO:0015679">
    <property type="term" value="P:plasma membrane copper ion transport"/>
    <property type="evidence" value="ECO:0007669"/>
    <property type="project" value="TreeGrafter"/>
</dbReference>
<dbReference type="GO" id="GO:0046872">
    <property type="term" value="F:metal ion binding"/>
    <property type="evidence" value="ECO:0007669"/>
    <property type="project" value="InterPro"/>
</dbReference>
<evidence type="ECO:0000256" key="2">
    <source>
        <dbReference type="ARBA" id="ARBA00022448"/>
    </source>
</evidence>
<dbReference type="KEGG" id="fld:ABNE31_00530"/>
<gene>
    <name evidence="9" type="ORF">ABNE31_00530</name>
</gene>
<dbReference type="PANTHER" id="PTHR30097">
    <property type="entry name" value="CATION EFFLUX SYSTEM PROTEIN CUSB"/>
    <property type="match status" value="1"/>
</dbReference>
<evidence type="ECO:0000259" key="4">
    <source>
        <dbReference type="Pfam" id="PF11827"/>
    </source>
</evidence>
<evidence type="ECO:0000313" key="9">
    <source>
        <dbReference type="EMBL" id="XBQ23415.1"/>
    </source>
</evidence>
<dbReference type="NCBIfam" id="TIGR01730">
    <property type="entry name" value="RND_mfp"/>
    <property type="match status" value="1"/>
</dbReference>
<feature type="domain" description="CusB-like three alpha-helical bundle" evidence="6">
    <location>
        <begin position="163"/>
        <end position="210"/>
    </location>
</feature>
<dbReference type="Pfam" id="PF25919">
    <property type="entry name" value="BSH_CusB"/>
    <property type="match status" value="1"/>
</dbReference>
<dbReference type="SUPFAM" id="SSF111369">
    <property type="entry name" value="HlyD-like secretion proteins"/>
    <property type="match status" value="1"/>
</dbReference>
<accession>A0AAU7MYN5</accession>
<dbReference type="InterPro" id="IPR051909">
    <property type="entry name" value="MFP_Cation_Efflux"/>
</dbReference>
<dbReference type="Pfam" id="PF25869">
    <property type="entry name" value="3HB_CusB"/>
    <property type="match status" value="1"/>
</dbReference>
<dbReference type="InterPro" id="IPR045800">
    <property type="entry name" value="HMBD"/>
</dbReference>
<dbReference type="EMBL" id="CP157804">
    <property type="protein sequence ID" value="XBQ23415.1"/>
    <property type="molecule type" value="Genomic_DNA"/>
</dbReference>
<proteinExistence type="inferred from homology"/>
<dbReference type="Pfam" id="PF25954">
    <property type="entry name" value="Beta-barrel_RND_2"/>
    <property type="match status" value="1"/>
</dbReference>
<evidence type="ECO:0000259" key="7">
    <source>
        <dbReference type="Pfam" id="PF25919"/>
    </source>
</evidence>
<keyword evidence="3" id="KW-0812">Transmembrane</keyword>
<evidence type="ECO:0000259" key="5">
    <source>
        <dbReference type="Pfam" id="PF19335"/>
    </source>
</evidence>
<sequence>MKKENIIYIGIAVLVGLLVGYLIFGGNTETTSVDEHDHSAEMASGEMWTCSMHPQIMQPEPGSCPICGMDLIPADNGGEGLAVNQIKMTENAMVLAGVETIRVGSGADAEEHLKISGKVAVNQESDAVQSAYFDGRIESIHVNFEGEQVRKGQKLATIYAPALVSAQQELLTAAKLKESQPQLYKAVRNKLKLWKLSDTQIDQIESSGQVLENFPVYANVSGVISEIMVEEGDYIKTGSPLVKVANLNSVWAIFDAYENQLSLFKEGQTLDVSTNSYPNQTFTAKVSFVAPTLNKQTRTMEVRAELDNKKGMLKPGMFVQAEVEVNNKQDGEVVLTIPESAVLWTGKRSLVYVQPDPNSSTFEMREVELGNLMNGSYVVNSGLNSGDWVVAKGTFTVDAAAQLQGKKSMMNQNAQAMRTGREGHSEMGSTMKMEFSQEAETKFGDLLKVYLNLKDALVASDQEQTQTLAKKGAGIASELSGMQMDDMGKSHITQLASQFKEIGSKSDLKGQREVFVSLSQNMIQIGQQISGLDGKLYVQHCPMANNDRGANWLSLEEEIRNPYYGDAMLTCGSVVGTID</sequence>
<dbReference type="FunFam" id="2.40.30.170:FF:000010">
    <property type="entry name" value="Efflux RND transporter periplasmic adaptor subunit"/>
    <property type="match status" value="1"/>
</dbReference>
<dbReference type="InterPro" id="IPR021782">
    <property type="entry name" value="DUF3347"/>
</dbReference>
<feature type="transmembrane region" description="Helical" evidence="3">
    <location>
        <begin position="7"/>
        <end position="24"/>
    </location>
</feature>